<sequence length="345" mass="38743">MSLVVVKVQSGMEDKIWNAIVKRLTNTETADSQSLLEQWLTEDESHAQGYQEAKVVWELSALIQPDQPHVSFDQLQPQLIAKTQVKQLNFWKYGIAAALSAAVLLAALFQFSQDKKHNPSEEWVTRKADAGKMIQVNLPDSSKIWLNSGSEIRFHKYFSAQKSRTVQLIGEAYFDVAHDEKHPFVVESGKLTTVVYGTSFSIRAYGNEMNTSVAVNSGKVGVLIADTKEAKVPVMLVANDKLTFNRNQHTFTKLSVTNSEVNAWTAGILTFEQTPLNEVFATISRKFNVQVKADPLKYQECRLTAKFQNKPLKEVLRTLKMVMNLQTKQIDHTVYVEGGTSCSNP</sequence>
<gene>
    <name evidence="4" type="ORF">CLV32_0824</name>
</gene>
<dbReference type="Gene3D" id="2.60.120.1440">
    <property type="match status" value="1"/>
</dbReference>
<evidence type="ECO:0000313" key="4">
    <source>
        <dbReference type="EMBL" id="TDO24535.1"/>
    </source>
</evidence>
<keyword evidence="1" id="KW-0812">Transmembrane</keyword>
<evidence type="ECO:0000259" key="3">
    <source>
        <dbReference type="Pfam" id="PF16344"/>
    </source>
</evidence>
<dbReference type="GO" id="GO:0016989">
    <property type="term" value="F:sigma factor antagonist activity"/>
    <property type="evidence" value="ECO:0007669"/>
    <property type="project" value="TreeGrafter"/>
</dbReference>
<evidence type="ECO:0000313" key="5">
    <source>
        <dbReference type="Proteomes" id="UP000295499"/>
    </source>
</evidence>
<evidence type="ECO:0000256" key="1">
    <source>
        <dbReference type="SAM" id="Phobius"/>
    </source>
</evidence>
<dbReference type="InterPro" id="IPR012373">
    <property type="entry name" value="Ferrdict_sens_TM"/>
</dbReference>
<dbReference type="InterPro" id="IPR006860">
    <property type="entry name" value="FecR"/>
</dbReference>
<dbReference type="PANTHER" id="PTHR30273:SF2">
    <property type="entry name" value="PROTEIN FECR"/>
    <property type="match status" value="1"/>
</dbReference>
<keyword evidence="1" id="KW-1133">Transmembrane helix</keyword>
<name>A0A4R6IRQ1_9SPHI</name>
<dbReference type="AlphaFoldDB" id="A0A4R6IRQ1"/>
<proteinExistence type="predicted"/>
<dbReference type="PANTHER" id="PTHR30273">
    <property type="entry name" value="PERIPLASMIC SIGNAL SENSOR AND SIGMA FACTOR ACTIVATOR FECR-RELATED"/>
    <property type="match status" value="1"/>
</dbReference>
<dbReference type="InterPro" id="IPR032508">
    <property type="entry name" value="FecR_C"/>
</dbReference>
<protein>
    <submittedName>
        <fullName evidence="4">FecR family protein</fullName>
    </submittedName>
</protein>
<evidence type="ECO:0000259" key="2">
    <source>
        <dbReference type="Pfam" id="PF04773"/>
    </source>
</evidence>
<keyword evidence="5" id="KW-1185">Reference proteome</keyword>
<reference evidence="4 5" key="1">
    <citation type="submission" date="2019-03" db="EMBL/GenBank/DDBJ databases">
        <title>Genomic Encyclopedia of Archaeal and Bacterial Type Strains, Phase II (KMG-II): from individual species to whole genera.</title>
        <authorList>
            <person name="Goeker M."/>
        </authorList>
    </citation>
    <scope>NUCLEOTIDE SEQUENCE [LARGE SCALE GENOMIC DNA]</scope>
    <source>
        <strain evidence="4 5">DSM 19034</strain>
    </source>
</reference>
<dbReference type="EMBL" id="SNWM01000001">
    <property type="protein sequence ID" value="TDO24535.1"/>
    <property type="molecule type" value="Genomic_DNA"/>
</dbReference>
<feature type="domain" description="FecR protein" evidence="2">
    <location>
        <begin position="129"/>
        <end position="220"/>
    </location>
</feature>
<dbReference type="Pfam" id="PF16344">
    <property type="entry name" value="FecR_C"/>
    <property type="match status" value="1"/>
</dbReference>
<dbReference type="Gene3D" id="3.55.50.30">
    <property type="match status" value="1"/>
</dbReference>
<keyword evidence="1" id="KW-0472">Membrane</keyword>
<dbReference type="Proteomes" id="UP000295499">
    <property type="component" value="Unassembled WGS sequence"/>
</dbReference>
<organism evidence="4 5">
    <name type="scientific">Pedobacter duraquae</name>
    <dbReference type="NCBI Taxonomy" id="425511"/>
    <lineage>
        <taxon>Bacteria</taxon>
        <taxon>Pseudomonadati</taxon>
        <taxon>Bacteroidota</taxon>
        <taxon>Sphingobacteriia</taxon>
        <taxon>Sphingobacteriales</taxon>
        <taxon>Sphingobacteriaceae</taxon>
        <taxon>Pedobacter</taxon>
    </lineage>
</organism>
<dbReference type="Pfam" id="PF04773">
    <property type="entry name" value="FecR"/>
    <property type="match status" value="1"/>
</dbReference>
<comment type="caution">
    <text evidence="4">The sequence shown here is derived from an EMBL/GenBank/DDBJ whole genome shotgun (WGS) entry which is preliminary data.</text>
</comment>
<feature type="transmembrane region" description="Helical" evidence="1">
    <location>
        <begin position="90"/>
        <end position="111"/>
    </location>
</feature>
<dbReference type="PIRSF" id="PIRSF018266">
    <property type="entry name" value="FecR"/>
    <property type="match status" value="1"/>
</dbReference>
<accession>A0A4R6IRQ1</accession>
<feature type="domain" description="Protein FecR C-terminal" evidence="3">
    <location>
        <begin position="269"/>
        <end position="336"/>
    </location>
</feature>